<sequence length="181" mass="19773">MSVHSSHRACDGRHAPAVADRCYFKIRLRGQAIGLPVDCVKTVFHVEALTPVPLAPPEIAGLANLRGRIVTMLRLDRCLWLDAAVPSDESRLAVGVQHNGEDYALLIDATEDVVTVRDDARMECPTHIDPRLRDLLSGCYREDPGFLSILDLGALLRRVNRSSEQTPGASRRGVSLKGAGK</sequence>
<dbReference type="GO" id="GO:0006935">
    <property type="term" value="P:chemotaxis"/>
    <property type="evidence" value="ECO:0007669"/>
    <property type="project" value="InterPro"/>
</dbReference>
<dbReference type="Gene3D" id="2.30.30.40">
    <property type="entry name" value="SH3 Domains"/>
    <property type="match status" value="1"/>
</dbReference>
<name>A0AA48M0T0_9ZZZZ</name>
<dbReference type="PROSITE" id="PS50851">
    <property type="entry name" value="CHEW"/>
    <property type="match status" value="1"/>
</dbReference>
<proteinExistence type="predicted"/>
<dbReference type="AlphaFoldDB" id="A0AA48M0T0"/>
<dbReference type="SMART" id="SM00260">
    <property type="entry name" value="CheW"/>
    <property type="match status" value="1"/>
</dbReference>
<dbReference type="SUPFAM" id="SSF50341">
    <property type="entry name" value="CheW-like"/>
    <property type="match status" value="1"/>
</dbReference>
<dbReference type="PANTHER" id="PTHR22617:SF23">
    <property type="entry name" value="CHEMOTAXIS PROTEIN CHEW"/>
    <property type="match status" value="1"/>
</dbReference>
<dbReference type="InterPro" id="IPR036061">
    <property type="entry name" value="CheW-like_dom_sf"/>
</dbReference>
<dbReference type="Gene3D" id="2.40.50.180">
    <property type="entry name" value="CheA-289, Domain 4"/>
    <property type="match status" value="1"/>
</dbReference>
<gene>
    <name evidence="2" type="ORF">AMST5_02269</name>
</gene>
<accession>A0AA48M0T0</accession>
<evidence type="ECO:0000259" key="1">
    <source>
        <dbReference type="PROSITE" id="PS50851"/>
    </source>
</evidence>
<feature type="domain" description="CheW-like" evidence="1">
    <location>
        <begin position="20"/>
        <end position="161"/>
    </location>
</feature>
<dbReference type="GO" id="GO:0005829">
    <property type="term" value="C:cytosol"/>
    <property type="evidence" value="ECO:0007669"/>
    <property type="project" value="TreeGrafter"/>
</dbReference>
<organism evidence="2">
    <name type="scientific">freshwater sediment metagenome</name>
    <dbReference type="NCBI Taxonomy" id="556182"/>
    <lineage>
        <taxon>unclassified sequences</taxon>
        <taxon>metagenomes</taxon>
        <taxon>ecological metagenomes</taxon>
    </lineage>
</organism>
<dbReference type="InterPro" id="IPR002545">
    <property type="entry name" value="CheW-lke_dom"/>
</dbReference>
<dbReference type="PANTHER" id="PTHR22617">
    <property type="entry name" value="CHEMOTAXIS SENSOR HISTIDINE KINASE-RELATED"/>
    <property type="match status" value="1"/>
</dbReference>
<evidence type="ECO:0000313" key="2">
    <source>
        <dbReference type="EMBL" id="CAJ0870859.1"/>
    </source>
</evidence>
<dbReference type="GO" id="GO:0007165">
    <property type="term" value="P:signal transduction"/>
    <property type="evidence" value="ECO:0007669"/>
    <property type="project" value="InterPro"/>
</dbReference>
<protein>
    <recommendedName>
        <fullName evidence="1">CheW-like domain-containing protein</fullName>
    </recommendedName>
</protein>
<dbReference type="InterPro" id="IPR039315">
    <property type="entry name" value="CheW"/>
</dbReference>
<reference evidence="2" key="1">
    <citation type="submission" date="2023-07" db="EMBL/GenBank/DDBJ databases">
        <authorList>
            <person name="Pelsma A.J. K."/>
        </authorList>
    </citation>
    <scope>NUCLEOTIDE SEQUENCE</scope>
</reference>
<dbReference type="Pfam" id="PF01584">
    <property type="entry name" value="CheW"/>
    <property type="match status" value="1"/>
</dbReference>
<dbReference type="EMBL" id="OY288114">
    <property type="protein sequence ID" value="CAJ0870859.1"/>
    <property type="molecule type" value="Genomic_DNA"/>
</dbReference>